<dbReference type="EMBL" id="FONY01000101">
    <property type="protein sequence ID" value="SFF63860.1"/>
    <property type="molecule type" value="Genomic_DNA"/>
</dbReference>
<proteinExistence type="predicted"/>
<keyword evidence="4" id="KW-1185">Reference proteome</keyword>
<feature type="chain" id="PRO_5011896132" description="Lipoprotein" evidence="1">
    <location>
        <begin position="20"/>
        <end position="195"/>
    </location>
</feature>
<evidence type="ECO:0000256" key="1">
    <source>
        <dbReference type="SAM" id="SignalP"/>
    </source>
</evidence>
<dbReference type="EMBL" id="FONY01000100">
    <property type="protein sequence ID" value="SFF63773.1"/>
    <property type="molecule type" value="Genomic_DNA"/>
</dbReference>
<dbReference type="OrthoDB" id="669645at2"/>
<evidence type="ECO:0000313" key="2">
    <source>
        <dbReference type="EMBL" id="SFF63773.1"/>
    </source>
</evidence>
<keyword evidence="1" id="KW-0732">Signal</keyword>
<dbReference type="AlphaFoldDB" id="A0A1I2KCB8"/>
<dbReference type="RefSeq" id="WP_091549635.1">
    <property type="nucleotide sequence ID" value="NZ_FONY01000100.1"/>
</dbReference>
<dbReference type="Proteomes" id="UP000199513">
    <property type="component" value="Unassembled WGS sequence"/>
</dbReference>
<reference evidence="3 4" key="1">
    <citation type="submission" date="2016-10" db="EMBL/GenBank/DDBJ databases">
        <authorList>
            <person name="de Groot N.N."/>
        </authorList>
    </citation>
    <scope>NUCLEOTIDE SEQUENCE [LARGE SCALE GENOMIC DNA]</scope>
    <source>
        <strain evidence="3">GEY</strain>
        <strain evidence="4">GEY, DSM 9560</strain>
    </source>
</reference>
<feature type="signal peptide" evidence="1">
    <location>
        <begin position="1"/>
        <end position="19"/>
    </location>
</feature>
<accession>A0A1I2KCB8</accession>
<evidence type="ECO:0008006" key="5">
    <source>
        <dbReference type="Google" id="ProtNLM"/>
    </source>
</evidence>
<sequence>MKRLIAYFLFATALFAAWACGKGEQEVAPAEKPKEEVGIIKDTVKQDSPPPMTEIPCEKDSTPIALEKVDIAMGIIGELTPKDTSKPYSYPRVNQPFYIIINSTEHELYGKLVTQQGEPIPAVDFEKNSLVVAGFTATSSDGLKDLRVRKECKEGRLRAEVLLFAGAGAAFTPVNFSFTIPKLKEGTQIQFNISY</sequence>
<gene>
    <name evidence="2" type="ORF">SAMN04488541_11002</name>
    <name evidence="3" type="ORF">SAMN04488541_11011</name>
</gene>
<name>A0A1I2KCB8_9BACT</name>
<evidence type="ECO:0000313" key="4">
    <source>
        <dbReference type="Proteomes" id="UP000199513"/>
    </source>
</evidence>
<evidence type="ECO:0000313" key="3">
    <source>
        <dbReference type="EMBL" id="SFF63860.1"/>
    </source>
</evidence>
<organism evidence="3 4">
    <name type="scientific">Thermoflexibacter ruber</name>
    <dbReference type="NCBI Taxonomy" id="1003"/>
    <lineage>
        <taxon>Bacteria</taxon>
        <taxon>Pseudomonadati</taxon>
        <taxon>Bacteroidota</taxon>
        <taxon>Cytophagia</taxon>
        <taxon>Cytophagales</taxon>
        <taxon>Thermoflexibacteraceae</taxon>
        <taxon>Thermoflexibacter</taxon>
    </lineage>
</organism>
<protein>
    <recommendedName>
        <fullName evidence="5">Lipoprotein</fullName>
    </recommendedName>
</protein>